<proteinExistence type="predicted"/>
<evidence type="ECO:0000259" key="1">
    <source>
        <dbReference type="Pfam" id="PF09643"/>
    </source>
</evidence>
<dbReference type="Gene3D" id="2.30.30.290">
    <property type="entry name" value="YopX-like domains"/>
    <property type="match status" value="1"/>
</dbReference>
<gene>
    <name evidence="2" type="ORF">P5G52_11330</name>
</gene>
<dbReference type="InterPro" id="IPR019096">
    <property type="entry name" value="YopX_protein"/>
</dbReference>
<comment type="caution">
    <text evidence="2">The sequence shown here is derived from an EMBL/GenBank/DDBJ whole genome shotgun (WGS) entry which is preliminary data.</text>
</comment>
<accession>A0ABT8K1Z3</accession>
<protein>
    <submittedName>
        <fullName evidence="2">YopX family protein</fullName>
    </submittedName>
</protein>
<dbReference type="InterPro" id="IPR023385">
    <property type="entry name" value="YopX-like_C"/>
</dbReference>
<reference evidence="2" key="1">
    <citation type="submission" date="2023-06" db="EMBL/GenBank/DDBJ databases">
        <title>MT1 and MT2 Draft Genomes of Novel Species.</title>
        <authorList>
            <person name="Venkateswaran K."/>
        </authorList>
    </citation>
    <scope>NUCLEOTIDE SEQUENCE</scope>
    <source>
        <strain evidence="2">IIF3SC-B10</strain>
    </source>
</reference>
<dbReference type="NCBIfam" id="TIGR01671">
    <property type="entry name" value="phage_TIGR01671"/>
    <property type="match status" value="1"/>
</dbReference>
<dbReference type="InterPro" id="IPR010024">
    <property type="entry name" value="CHP16711"/>
</dbReference>
<name>A0ABT8K1Z3_9MICC</name>
<dbReference type="SUPFAM" id="SSF159006">
    <property type="entry name" value="YopX-like"/>
    <property type="match status" value="1"/>
</dbReference>
<organism evidence="2 3">
    <name type="scientific">Arthrobacter burdickii</name>
    <dbReference type="NCBI Taxonomy" id="3035920"/>
    <lineage>
        <taxon>Bacteria</taxon>
        <taxon>Bacillati</taxon>
        <taxon>Actinomycetota</taxon>
        <taxon>Actinomycetes</taxon>
        <taxon>Micrococcales</taxon>
        <taxon>Micrococcaceae</taxon>
        <taxon>Arthrobacter</taxon>
    </lineage>
</organism>
<keyword evidence="3" id="KW-1185">Reference proteome</keyword>
<sequence length="136" mass="15956">MDFVEAAVSTSREIKFRAWNGLKMYGWDWCAEDICQQLSGRFDNDFKAIMQYTGLKDKNGTEIYEGDIVRVSNLSIGFKNFPDFDWRALAIEWNRYTWALNNSHVYQPLTDYDTKTAEPYDIEVIGNIYENPELLK</sequence>
<evidence type="ECO:0000313" key="3">
    <source>
        <dbReference type="Proteomes" id="UP001174209"/>
    </source>
</evidence>
<dbReference type="EMBL" id="JAROCG010000001">
    <property type="protein sequence ID" value="MDN4611453.1"/>
    <property type="molecule type" value="Genomic_DNA"/>
</dbReference>
<dbReference type="Pfam" id="PF09643">
    <property type="entry name" value="YopX"/>
    <property type="match status" value="1"/>
</dbReference>
<evidence type="ECO:0000313" key="2">
    <source>
        <dbReference type="EMBL" id="MDN4611453.1"/>
    </source>
</evidence>
<dbReference type="Proteomes" id="UP001174209">
    <property type="component" value="Unassembled WGS sequence"/>
</dbReference>
<dbReference type="RefSeq" id="WP_301227432.1">
    <property type="nucleotide sequence ID" value="NZ_JAROCG010000001.1"/>
</dbReference>
<feature type="domain" description="YopX protein" evidence="1">
    <location>
        <begin position="27"/>
        <end position="136"/>
    </location>
</feature>